<dbReference type="PANTHER" id="PTHR30290">
    <property type="entry name" value="PERIPLASMIC BINDING COMPONENT OF ABC TRANSPORTER"/>
    <property type="match status" value="1"/>
</dbReference>
<feature type="signal peptide" evidence="1">
    <location>
        <begin position="1"/>
        <end position="21"/>
    </location>
</feature>
<dbReference type="GO" id="GO:1904680">
    <property type="term" value="F:peptide transmembrane transporter activity"/>
    <property type="evidence" value="ECO:0007669"/>
    <property type="project" value="TreeGrafter"/>
</dbReference>
<dbReference type="SUPFAM" id="SSF53850">
    <property type="entry name" value="Periplasmic binding protein-like II"/>
    <property type="match status" value="1"/>
</dbReference>
<feature type="domain" description="Solute-binding protein family 5" evidence="2">
    <location>
        <begin position="80"/>
        <end position="458"/>
    </location>
</feature>
<gene>
    <name evidence="3" type="ORF">CRD60_06685</name>
</gene>
<dbReference type="PIRSF" id="PIRSF002741">
    <property type="entry name" value="MppA"/>
    <property type="match status" value="1"/>
</dbReference>
<dbReference type="EMBL" id="PDCG01000006">
    <property type="protein sequence ID" value="RBP97450.1"/>
    <property type="molecule type" value="Genomic_DNA"/>
</dbReference>
<dbReference type="CDD" id="cd00995">
    <property type="entry name" value="PBP2_NikA_DppA_OppA_like"/>
    <property type="match status" value="1"/>
</dbReference>
<accession>A0A366K6S7</accession>
<evidence type="ECO:0000259" key="2">
    <source>
        <dbReference type="Pfam" id="PF00496"/>
    </source>
</evidence>
<dbReference type="AlphaFoldDB" id="A0A366K6S7"/>
<dbReference type="Gene3D" id="3.10.105.10">
    <property type="entry name" value="Dipeptide-binding Protein, Domain 3"/>
    <property type="match status" value="1"/>
</dbReference>
<keyword evidence="4" id="KW-1185">Reference proteome</keyword>
<dbReference type="GO" id="GO:0015833">
    <property type="term" value="P:peptide transport"/>
    <property type="evidence" value="ECO:0007669"/>
    <property type="project" value="TreeGrafter"/>
</dbReference>
<dbReference type="InterPro" id="IPR030678">
    <property type="entry name" value="Peptide/Ni-bd"/>
</dbReference>
<comment type="caution">
    <text evidence="3">The sequence shown here is derived from an EMBL/GenBank/DDBJ whole genome shotgun (WGS) entry which is preliminary data.</text>
</comment>
<dbReference type="Gene3D" id="3.40.190.10">
    <property type="entry name" value="Periplasmic binding protein-like II"/>
    <property type="match status" value="1"/>
</dbReference>
<dbReference type="GO" id="GO:0043190">
    <property type="term" value="C:ATP-binding cassette (ABC) transporter complex"/>
    <property type="evidence" value="ECO:0007669"/>
    <property type="project" value="InterPro"/>
</dbReference>
<keyword evidence="1" id="KW-0732">Signal</keyword>
<dbReference type="PANTHER" id="PTHR30290:SF83">
    <property type="entry name" value="ABC TRANSPORTER SUBSTRATE-BINDING PROTEIN"/>
    <property type="match status" value="1"/>
</dbReference>
<organism evidence="3 4">
    <name type="scientific">Bifidobacterium aemilianum</name>
    <dbReference type="NCBI Taxonomy" id="2493120"/>
    <lineage>
        <taxon>Bacteria</taxon>
        <taxon>Bacillati</taxon>
        <taxon>Actinomycetota</taxon>
        <taxon>Actinomycetes</taxon>
        <taxon>Bifidobacteriales</taxon>
        <taxon>Bifidobacteriaceae</taxon>
        <taxon>Bifidobacterium</taxon>
    </lineage>
</organism>
<reference evidence="3 4" key="1">
    <citation type="submission" date="2017-10" db="EMBL/GenBank/DDBJ databases">
        <title>Bifidobacterium xylocopum sp. nov. and Bifidobacterium aemilianum sp. nov., from the carpenter bee (Xylocopa violacea) digestive tract.</title>
        <authorList>
            <person name="Alberoni D."/>
            <person name="Baffoni L."/>
            <person name="Di Gioia D."/>
            <person name="Gaggia F."/>
            <person name="Biavati B."/>
        </authorList>
    </citation>
    <scope>NUCLEOTIDE SEQUENCE [LARGE SCALE GENOMIC DNA]</scope>
    <source>
        <strain evidence="3 4">XV10</strain>
    </source>
</reference>
<dbReference type="PROSITE" id="PS51257">
    <property type="entry name" value="PROKAR_LIPOPROTEIN"/>
    <property type="match status" value="1"/>
</dbReference>
<dbReference type="Pfam" id="PF00496">
    <property type="entry name" value="SBP_bac_5"/>
    <property type="match status" value="1"/>
</dbReference>
<proteinExistence type="predicted"/>
<dbReference type="Gene3D" id="3.90.76.10">
    <property type="entry name" value="Dipeptide-binding Protein, Domain 1"/>
    <property type="match status" value="1"/>
</dbReference>
<dbReference type="OrthoDB" id="9046151at2"/>
<sequence length="541" mass="58302">MTKARITLAAALLPVIMVMSACGPATPSSQAPDPKAIISVNTVEPASPLIPSGTDDTAGWKVVTQLFEGLVNFDKKGNLVYANAQSITPNADASQYTIKLKPGLIFSNGEKITAATYATSWSFAANAANGQLGASIFSTITGYDQIQDHHGDPKAGLSGLTVVDDLTLRVDLKAPDSSFPYKVGDVAFLPLPSVAYKNLGEFGKHPVGDGPYRFKSWVPNQGIVIERNPDYQGPRKAKNGGIEFRDYQSLDAAYADVDSGHLDILDSVPVSKLRTFREDSDVQALIDAGPSFRSLTIPQDLAHFGGQEGALRRQAISQAMDRKQVTEKIFQGSVTPATDFTAPMIKGHTDKLTGSKVLSRNDDQARRLWKAADAISPWSGTFRIGYSADGTDKDWVDAVSHSISSALGIKVESDIFPTAKEFSTAINKRQIHSAFSSGIQSDYPHPEGYLVQGYSSSAADGKGLNHGDYKSPDFDALMAQAAAETRLKESIRHYQAAEDLLLKDLPVIPLWYRNVNAVAAKQVKAAPFGYMGLPIYNELAK</sequence>
<dbReference type="Proteomes" id="UP000252530">
    <property type="component" value="Unassembled WGS sequence"/>
</dbReference>
<dbReference type="InterPro" id="IPR000914">
    <property type="entry name" value="SBP_5_dom"/>
</dbReference>
<name>A0A366K6S7_9BIFI</name>
<evidence type="ECO:0000256" key="1">
    <source>
        <dbReference type="SAM" id="SignalP"/>
    </source>
</evidence>
<evidence type="ECO:0000313" key="4">
    <source>
        <dbReference type="Proteomes" id="UP000252530"/>
    </source>
</evidence>
<evidence type="ECO:0000313" key="3">
    <source>
        <dbReference type="EMBL" id="RBP97450.1"/>
    </source>
</evidence>
<protein>
    <submittedName>
        <fullName evidence="3">ABC transporter</fullName>
    </submittedName>
</protein>
<dbReference type="GO" id="GO:0042597">
    <property type="term" value="C:periplasmic space"/>
    <property type="evidence" value="ECO:0007669"/>
    <property type="project" value="UniProtKB-ARBA"/>
</dbReference>
<dbReference type="InterPro" id="IPR039424">
    <property type="entry name" value="SBP_5"/>
</dbReference>
<feature type="chain" id="PRO_5038655274" evidence="1">
    <location>
        <begin position="22"/>
        <end position="541"/>
    </location>
</feature>
<dbReference type="RefSeq" id="WP_113860514.1">
    <property type="nucleotide sequence ID" value="NZ_PDCG01000006.1"/>
</dbReference>